<dbReference type="InterPro" id="IPR033469">
    <property type="entry name" value="CYTH-like_dom_sf"/>
</dbReference>
<dbReference type="InterPro" id="IPR012042">
    <property type="entry name" value="NeuTTM/CthTTM-like"/>
</dbReference>
<protein>
    <submittedName>
        <fullName evidence="3">CYTH domain-containing protein</fullName>
    </submittedName>
</protein>
<evidence type="ECO:0000313" key="4">
    <source>
        <dbReference type="Proteomes" id="UP000293331"/>
    </source>
</evidence>
<dbReference type="Gene3D" id="2.40.320.10">
    <property type="entry name" value="Hypothetical Protein Pfu-838710-001"/>
    <property type="match status" value="1"/>
</dbReference>
<sequence>MPTEIERKFLVDHAKWAAVTKPVGTVYKQGYILSEEKRTVRIRVAGDAAYITLKGASAGISRSEYEYKIPVSEGEEILDNFAASLIQKTRYNIEHAGNTWEIDVFTGDNTGLILAEIELQHEDEPFEKPLWAGQEVSHDNRYTNASLSVYPYNIWKQA</sequence>
<dbReference type="SUPFAM" id="SSF55154">
    <property type="entry name" value="CYTH-like phosphatases"/>
    <property type="match status" value="1"/>
</dbReference>
<dbReference type="OrthoDB" id="9805588at2"/>
<dbReference type="Pfam" id="PF01928">
    <property type="entry name" value="CYTH"/>
    <property type="match status" value="1"/>
</dbReference>
<dbReference type="RefSeq" id="WP_129878045.1">
    <property type="nucleotide sequence ID" value="NZ_SEWG01000009.1"/>
</dbReference>
<proteinExistence type="predicted"/>
<dbReference type="AlphaFoldDB" id="A0A4Q5LL66"/>
<gene>
    <name evidence="3" type="ORF">EWM62_17885</name>
</gene>
<feature type="domain" description="CYTH" evidence="2">
    <location>
        <begin position="2"/>
        <end position="149"/>
    </location>
</feature>
<name>A0A4Q5LL66_9SPHI</name>
<dbReference type="EMBL" id="SEWG01000009">
    <property type="protein sequence ID" value="RYU86525.1"/>
    <property type="molecule type" value="Genomic_DNA"/>
</dbReference>
<organism evidence="3 4">
    <name type="scientific">Mucilaginibacter terrigena</name>
    <dbReference type="NCBI Taxonomy" id="2492395"/>
    <lineage>
        <taxon>Bacteria</taxon>
        <taxon>Pseudomonadati</taxon>
        <taxon>Bacteroidota</taxon>
        <taxon>Sphingobacteriia</taxon>
        <taxon>Sphingobacteriales</taxon>
        <taxon>Sphingobacteriaceae</taxon>
        <taxon>Mucilaginibacter</taxon>
    </lineage>
</organism>
<dbReference type="InterPro" id="IPR023577">
    <property type="entry name" value="CYTH_domain"/>
</dbReference>
<dbReference type="PANTHER" id="PTHR40114:SF1">
    <property type="entry name" value="SLR0698 PROTEIN"/>
    <property type="match status" value="1"/>
</dbReference>
<dbReference type="Proteomes" id="UP000293331">
    <property type="component" value="Unassembled WGS sequence"/>
</dbReference>
<evidence type="ECO:0000256" key="1">
    <source>
        <dbReference type="PIRSR" id="PIRSR016487-1"/>
    </source>
</evidence>
<reference evidence="3 4" key="1">
    <citation type="submission" date="2019-02" db="EMBL/GenBank/DDBJ databases">
        <title>Bacterial novel species Mucilaginibacter sp. 17JY9-4 isolated from soil.</title>
        <authorList>
            <person name="Jung H.-Y."/>
        </authorList>
    </citation>
    <scope>NUCLEOTIDE SEQUENCE [LARGE SCALE GENOMIC DNA]</scope>
    <source>
        <strain evidence="3 4">17JY9-4</strain>
    </source>
</reference>
<dbReference type="CDD" id="cd07891">
    <property type="entry name" value="CYTH-like_CthTTM-like_1"/>
    <property type="match status" value="1"/>
</dbReference>
<dbReference type="SMART" id="SM01118">
    <property type="entry name" value="CYTH"/>
    <property type="match status" value="1"/>
</dbReference>
<evidence type="ECO:0000259" key="2">
    <source>
        <dbReference type="PROSITE" id="PS51707"/>
    </source>
</evidence>
<comment type="caution">
    <text evidence="3">The sequence shown here is derived from an EMBL/GenBank/DDBJ whole genome shotgun (WGS) entry which is preliminary data.</text>
</comment>
<dbReference type="PANTHER" id="PTHR40114">
    <property type="entry name" value="SLR0698 PROTEIN"/>
    <property type="match status" value="1"/>
</dbReference>
<dbReference type="PIRSF" id="PIRSF016487">
    <property type="entry name" value="CYTH_UCP016487"/>
    <property type="match status" value="1"/>
</dbReference>
<keyword evidence="4" id="KW-1185">Reference proteome</keyword>
<accession>A0A4Q5LL66</accession>
<feature type="active site" description="Proton acceptor" evidence="1">
    <location>
        <position position="31"/>
    </location>
</feature>
<evidence type="ECO:0000313" key="3">
    <source>
        <dbReference type="EMBL" id="RYU86525.1"/>
    </source>
</evidence>
<dbReference type="PROSITE" id="PS51707">
    <property type="entry name" value="CYTH"/>
    <property type="match status" value="1"/>
</dbReference>